<dbReference type="FunFam" id="3.40.50.300:FF:000006">
    <property type="entry name" value="DNA-binding transcriptional regulator NtrC"/>
    <property type="match status" value="1"/>
</dbReference>
<dbReference type="PROSITE" id="PS50045">
    <property type="entry name" value="SIGMA54_INTERACT_4"/>
    <property type="match status" value="1"/>
</dbReference>
<dbReference type="Gene3D" id="1.10.8.60">
    <property type="match status" value="1"/>
</dbReference>
<keyword evidence="6" id="KW-0010">Activator</keyword>
<dbReference type="SMART" id="SM00448">
    <property type="entry name" value="REC"/>
    <property type="match status" value="1"/>
</dbReference>
<evidence type="ECO:0000259" key="11">
    <source>
        <dbReference type="PROSITE" id="PS50110"/>
    </source>
</evidence>
<dbReference type="InterPro" id="IPR001789">
    <property type="entry name" value="Sig_transdc_resp-reg_receiver"/>
</dbReference>
<evidence type="ECO:0000313" key="12">
    <source>
        <dbReference type="EMBL" id="GEO00689.1"/>
    </source>
</evidence>
<dbReference type="Pfam" id="PF00072">
    <property type="entry name" value="Response_reg"/>
    <property type="match status" value="1"/>
</dbReference>
<keyword evidence="7" id="KW-0804">Transcription</keyword>
<sequence>MTRKRILIVEDIPALALMYAGHLEKAGYEAVVVDTGAAVLRALANGESFSALLLDLQLPDIDGLELLRSNVDLLAKQPVIVVTADGSLSRAIEAMRLGAYDFLVKPLAAKRLLAVVASAIEAGPTIVSPVPAQSADPRLPVATPGGFVGSSGVMREIYRQISCIARSRATVLITGESGTGKEVCADTIHRESGRSGGAFIAINCGAIPENLLESELFGHVKGSFTGAVSDRIGAVQAAHKGTLFLDEVCEMALPLQVKLLRFLQTGTVQRVGTSRVDEVDVRIVCATNRDPLREVAEGRFREDLYYRLAVVPVHMPPLRDRGNDIAELAETFLQRFSREEGKRFGPLGPAQLAALKAYRWPGNVREMQNVLRRAAVLWDGPDLPLSALPSEPGAAPAQLAAPPLPMETAQGAPTPHPDLAAAFRGMTLDEIERLVITRAIEDAAGSLPTAARMLGVSASTLYRKRERWASAGEAA</sequence>
<dbReference type="InterPro" id="IPR002078">
    <property type="entry name" value="Sigma_54_int"/>
</dbReference>
<evidence type="ECO:0000256" key="4">
    <source>
        <dbReference type="ARBA" id="ARBA00023015"/>
    </source>
</evidence>
<accession>A0A512ALU9</accession>
<dbReference type="AlphaFoldDB" id="A0A512ALU9"/>
<dbReference type="Proteomes" id="UP000321464">
    <property type="component" value="Unassembled WGS sequence"/>
</dbReference>
<evidence type="ECO:0000256" key="2">
    <source>
        <dbReference type="ARBA" id="ARBA00022840"/>
    </source>
</evidence>
<dbReference type="PROSITE" id="PS00676">
    <property type="entry name" value="SIGMA54_INTERACT_2"/>
    <property type="match status" value="1"/>
</dbReference>
<dbReference type="InterPro" id="IPR011006">
    <property type="entry name" value="CheY-like_superfamily"/>
</dbReference>
<dbReference type="SUPFAM" id="SSF52540">
    <property type="entry name" value="P-loop containing nucleoside triphosphate hydrolases"/>
    <property type="match status" value="1"/>
</dbReference>
<gene>
    <name evidence="12" type="ORF">NSE01_25210</name>
</gene>
<evidence type="ECO:0000256" key="9">
    <source>
        <dbReference type="SAM" id="MobiDB-lite"/>
    </source>
</evidence>
<dbReference type="Gene3D" id="3.40.50.300">
    <property type="entry name" value="P-loop containing nucleotide triphosphate hydrolases"/>
    <property type="match status" value="1"/>
</dbReference>
<dbReference type="SMART" id="SM00382">
    <property type="entry name" value="AAA"/>
    <property type="match status" value="1"/>
</dbReference>
<organism evidence="12 13">
    <name type="scientific">Novosphingobium sediminis</name>
    <dbReference type="NCBI Taxonomy" id="707214"/>
    <lineage>
        <taxon>Bacteria</taxon>
        <taxon>Pseudomonadati</taxon>
        <taxon>Pseudomonadota</taxon>
        <taxon>Alphaproteobacteria</taxon>
        <taxon>Sphingomonadales</taxon>
        <taxon>Sphingomonadaceae</taxon>
        <taxon>Novosphingobium</taxon>
    </lineage>
</organism>
<keyword evidence="13" id="KW-1185">Reference proteome</keyword>
<dbReference type="EMBL" id="BJYR01000016">
    <property type="protein sequence ID" value="GEO00689.1"/>
    <property type="molecule type" value="Genomic_DNA"/>
</dbReference>
<name>A0A512ALU9_9SPHN</name>
<keyword evidence="3" id="KW-0902">Two-component regulatory system</keyword>
<dbReference type="PROSITE" id="PS50110">
    <property type="entry name" value="RESPONSE_REGULATORY"/>
    <property type="match status" value="1"/>
</dbReference>
<evidence type="ECO:0000256" key="3">
    <source>
        <dbReference type="ARBA" id="ARBA00023012"/>
    </source>
</evidence>
<dbReference type="GO" id="GO:0000160">
    <property type="term" value="P:phosphorelay signal transduction system"/>
    <property type="evidence" value="ECO:0007669"/>
    <property type="project" value="UniProtKB-KW"/>
</dbReference>
<reference evidence="12 13" key="1">
    <citation type="submission" date="2019-07" db="EMBL/GenBank/DDBJ databases">
        <title>Whole genome shotgun sequence of Novosphingobium sediminis NBRC 106119.</title>
        <authorList>
            <person name="Hosoyama A."/>
            <person name="Uohara A."/>
            <person name="Ohji S."/>
            <person name="Ichikawa N."/>
        </authorList>
    </citation>
    <scope>NUCLEOTIDE SEQUENCE [LARGE SCALE GENOMIC DNA]</scope>
    <source>
        <strain evidence="12 13">NBRC 106119</strain>
    </source>
</reference>
<keyword evidence="1" id="KW-0547">Nucleotide-binding</keyword>
<dbReference type="SUPFAM" id="SSF52172">
    <property type="entry name" value="CheY-like"/>
    <property type="match status" value="1"/>
</dbReference>
<feature type="domain" description="Response regulatory" evidence="11">
    <location>
        <begin position="5"/>
        <end position="120"/>
    </location>
</feature>
<dbReference type="GO" id="GO:0005524">
    <property type="term" value="F:ATP binding"/>
    <property type="evidence" value="ECO:0007669"/>
    <property type="project" value="UniProtKB-KW"/>
</dbReference>
<dbReference type="InterPro" id="IPR002197">
    <property type="entry name" value="HTH_Fis"/>
</dbReference>
<evidence type="ECO:0000256" key="8">
    <source>
        <dbReference type="PROSITE-ProRule" id="PRU00169"/>
    </source>
</evidence>
<dbReference type="InterPro" id="IPR009057">
    <property type="entry name" value="Homeodomain-like_sf"/>
</dbReference>
<feature type="compositionally biased region" description="Low complexity" evidence="9">
    <location>
        <begin position="392"/>
        <end position="401"/>
    </location>
</feature>
<proteinExistence type="predicted"/>
<feature type="domain" description="Sigma-54 factor interaction" evidence="10">
    <location>
        <begin position="147"/>
        <end position="376"/>
    </location>
</feature>
<dbReference type="Pfam" id="PF00158">
    <property type="entry name" value="Sigma54_activat"/>
    <property type="match status" value="1"/>
</dbReference>
<feature type="modified residue" description="4-aspartylphosphate" evidence="8">
    <location>
        <position position="55"/>
    </location>
</feature>
<dbReference type="Gene3D" id="3.40.50.2300">
    <property type="match status" value="1"/>
</dbReference>
<dbReference type="InterPro" id="IPR027417">
    <property type="entry name" value="P-loop_NTPase"/>
</dbReference>
<dbReference type="GO" id="GO:0006355">
    <property type="term" value="P:regulation of DNA-templated transcription"/>
    <property type="evidence" value="ECO:0007669"/>
    <property type="project" value="InterPro"/>
</dbReference>
<dbReference type="SUPFAM" id="SSF46689">
    <property type="entry name" value="Homeodomain-like"/>
    <property type="match status" value="1"/>
</dbReference>
<feature type="region of interest" description="Disordered" evidence="9">
    <location>
        <begin position="388"/>
        <end position="412"/>
    </location>
</feature>
<dbReference type="GO" id="GO:0043565">
    <property type="term" value="F:sequence-specific DNA binding"/>
    <property type="evidence" value="ECO:0007669"/>
    <property type="project" value="InterPro"/>
</dbReference>
<protein>
    <submittedName>
        <fullName evidence="12">Sigma-54-dependent Fis family transcriptional regulator</fullName>
    </submittedName>
</protein>
<evidence type="ECO:0000256" key="6">
    <source>
        <dbReference type="ARBA" id="ARBA00023159"/>
    </source>
</evidence>
<keyword evidence="8" id="KW-0597">Phosphoprotein</keyword>
<comment type="caution">
    <text evidence="12">The sequence shown here is derived from an EMBL/GenBank/DDBJ whole genome shotgun (WGS) entry which is preliminary data.</text>
</comment>
<dbReference type="Pfam" id="PF25601">
    <property type="entry name" value="AAA_lid_14"/>
    <property type="match status" value="1"/>
</dbReference>
<evidence type="ECO:0000256" key="7">
    <source>
        <dbReference type="ARBA" id="ARBA00023163"/>
    </source>
</evidence>
<keyword evidence="2" id="KW-0067">ATP-binding</keyword>
<dbReference type="RefSeq" id="WP_147160015.1">
    <property type="nucleotide sequence ID" value="NZ_BJYR01000016.1"/>
</dbReference>
<evidence type="ECO:0000313" key="13">
    <source>
        <dbReference type="Proteomes" id="UP000321464"/>
    </source>
</evidence>
<evidence type="ECO:0000259" key="10">
    <source>
        <dbReference type="PROSITE" id="PS50045"/>
    </source>
</evidence>
<dbReference type="InterPro" id="IPR058031">
    <property type="entry name" value="AAA_lid_NorR"/>
</dbReference>
<dbReference type="InterPro" id="IPR025943">
    <property type="entry name" value="Sigma_54_int_dom_ATP-bd_2"/>
</dbReference>
<keyword evidence="4" id="KW-0805">Transcription regulation</keyword>
<dbReference type="InterPro" id="IPR003593">
    <property type="entry name" value="AAA+_ATPase"/>
</dbReference>
<evidence type="ECO:0000256" key="1">
    <source>
        <dbReference type="ARBA" id="ARBA00022741"/>
    </source>
</evidence>
<evidence type="ECO:0000256" key="5">
    <source>
        <dbReference type="ARBA" id="ARBA00023125"/>
    </source>
</evidence>
<dbReference type="PANTHER" id="PTHR32071:SF117">
    <property type="entry name" value="PTS-DEPENDENT DIHYDROXYACETONE KINASE OPERON REGULATORY PROTEIN-RELATED"/>
    <property type="match status" value="1"/>
</dbReference>
<keyword evidence="5" id="KW-0238">DNA-binding</keyword>
<dbReference type="Pfam" id="PF02954">
    <property type="entry name" value="HTH_8"/>
    <property type="match status" value="1"/>
</dbReference>
<dbReference type="CDD" id="cd00009">
    <property type="entry name" value="AAA"/>
    <property type="match status" value="1"/>
</dbReference>
<dbReference type="PANTHER" id="PTHR32071">
    <property type="entry name" value="TRANSCRIPTIONAL REGULATORY PROTEIN"/>
    <property type="match status" value="1"/>
</dbReference>
<dbReference type="OrthoDB" id="7416568at2"/>
<dbReference type="Gene3D" id="1.10.10.60">
    <property type="entry name" value="Homeodomain-like"/>
    <property type="match status" value="1"/>
</dbReference>